<name>L1JWZ0_GUITC</name>
<dbReference type="GO" id="GO:0005975">
    <property type="term" value="P:carbohydrate metabolic process"/>
    <property type="evidence" value="ECO:0007669"/>
    <property type="project" value="InterPro"/>
</dbReference>
<evidence type="ECO:0000313" key="7">
    <source>
        <dbReference type="Proteomes" id="UP000011087"/>
    </source>
</evidence>
<dbReference type="InterPro" id="IPR043534">
    <property type="entry name" value="EBDG/EBM"/>
</dbReference>
<dbReference type="InterPro" id="IPR006102">
    <property type="entry name" value="Ig-like_GH2"/>
</dbReference>
<dbReference type="PANTHER" id="PTHR43536">
    <property type="entry name" value="MANNOSYLGLYCOPROTEIN ENDO-BETA-MANNOSIDASE"/>
    <property type="match status" value="1"/>
</dbReference>
<evidence type="ECO:0000256" key="2">
    <source>
        <dbReference type="ARBA" id="ARBA00023295"/>
    </source>
</evidence>
<dbReference type="EMBL" id="JH992971">
    <property type="protein sequence ID" value="EKX53101.1"/>
    <property type="molecule type" value="Genomic_DNA"/>
</dbReference>
<dbReference type="eggNOG" id="KOG2230">
    <property type="taxonomic scope" value="Eukaryota"/>
</dbReference>
<proteinExistence type="predicted"/>
<dbReference type="InterPro" id="IPR054593">
    <property type="entry name" value="Beta-mannosidase-like_N2"/>
</dbReference>
<dbReference type="SUPFAM" id="SSF49303">
    <property type="entry name" value="beta-Galactosidase/glucuronidase domain"/>
    <property type="match status" value="1"/>
</dbReference>
<dbReference type="HOGENOM" id="CLU_005015_2_1_1"/>
<organism evidence="5">
    <name type="scientific">Guillardia theta (strain CCMP2712)</name>
    <name type="common">Cryptophyte</name>
    <dbReference type="NCBI Taxonomy" id="905079"/>
    <lineage>
        <taxon>Eukaryota</taxon>
        <taxon>Cryptophyceae</taxon>
        <taxon>Pyrenomonadales</taxon>
        <taxon>Geminigeraceae</taxon>
        <taxon>Guillardia</taxon>
    </lineage>
</organism>
<dbReference type="Gene3D" id="2.60.120.260">
    <property type="entry name" value="Galactose-binding domain-like"/>
    <property type="match status" value="1"/>
</dbReference>
<dbReference type="InterPro" id="IPR017853">
    <property type="entry name" value="GH"/>
</dbReference>
<dbReference type="GO" id="GO:0004553">
    <property type="term" value="F:hydrolase activity, hydrolyzing O-glycosyl compounds"/>
    <property type="evidence" value="ECO:0007669"/>
    <property type="project" value="InterPro"/>
</dbReference>
<keyword evidence="1" id="KW-0378">Hydrolase</keyword>
<feature type="domain" description="Beta-mannosidase-like galactose-binding" evidence="4">
    <location>
        <begin position="31"/>
        <end position="193"/>
    </location>
</feature>
<dbReference type="KEGG" id="gtt:GUITHDRAFT_64741"/>
<dbReference type="SUPFAM" id="SSF51445">
    <property type="entry name" value="(Trans)glycosidases"/>
    <property type="match status" value="1"/>
</dbReference>
<keyword evidence="7" id="KW-1185">Reference proteome</keyword>
<evidence type="ECO:0000259" key="3">
    <source>
        <dbReference type="Pfam" id="PF00703"/>
    </source>
</evidence>
<reference evidence="6" key="3">
    <citation type="submission" date="2016-03" db="UniProtKB">
        <authorList>
            <consortium name="EnsemblProtists"/>
        </authorList>
    </citation>
    <scope>IDENTIFICATION</scope>
</reference>
<dbReference type="InterPro" id="IPR013783">
    <property type="entry name" value="Ig-like_fold"/>
</dbReference>
<dbReference type="EnsemblProtists" id="EKX53101">
    <property type="protein sequence ID" value="EKX53101"/>
    <property type="gene ID" value="GUITHDRAFT_64741"/>
</dbReference>
<dbReference type="SUPFAM" id="SSF49785">
    <property type="entry name" value="Galactose-binding domain-like"/>
    <property type="match status" value="1"/>
</dbReference>
<evidence type="ECO:0000313" key="6">
    <source>
        <dbReference type="EnsemblProtists" id="EKX53101"/>
    </source>
</evidence>
<dbReference type="Gene3D" id="3.20.20.80">
    <property type="entry name" value="Glycosidases"/>
    <property type="match status" value="1"/>
</dbReference>
<feature type="non-terminal residue" evidence="5">
    <location>
        <position position="681"/>
    </location>
</feature>
<reference evidence="5 7" key="1">
    <citation type="journal article" date="2012" name="Nature">
        <title>Algal genomes reveal evolutionary mosaicism and the fate of nucleomorphs.</title>
        <authorList>
            <consortium name="DOE Joint Genome Institute"/>
            <person name="Curtis B.A."/>
            <person name="Tanifuji G."/>
            <person name="Burki F."/>
            <person name="Gruber A."/>
            <person name="Irimia M."/>
            <person name="Maruyama S."/>
            <person name="Arias M.C."/>
            <person name="Ball S.G."/>
            <person name="Gile G.H."/>
            <person name="Hirakawa Y."/>
            <person name="Hopkins J.F."/>
            <person name="Kuo A."/>
            <person name="Rensing S.A."/>
            <person name="Schmutz J."/>
            <person name="Symeonidi A."/>
            <person name="Elias M."/>
            <person name="Eveleigh R.J."/>
            <person name="Herman E.K."/>
            <person name="Klute M.J."/>
            <person name="Nakayama T."/>
            <person name="Obornik M."/>
            <person name="Reyes-Prieto A."/>
            <person name="Armbrust E.V."/>
            <person name="Aves S.J."/>
            <person name="Beiko R.G."/>
            <person name="Coutinho P."/>
            <person name="Dacks J.B."/>
            <person name="Durnford D.G."/>
            <person name="Fast N.M."/>
            <person name="Green B.R."/>
            <person name="Grisdale C.J."/>
            <person name="Hempel F."/>
            <person name="Henrissat B."/>
            <person name="Hoppner M.P."/>
            <person name="Ishida K."/>
            <person name="Kim E."/>
            <person name="Koreny L."/>
            <person name="Kroth P.G."/>
            <person name="Liu Y."/>
            <person name="Malik S.B."/>
            <person name="Maier U.G."/>
            <person name="McRose D."/>
            <person name="Mock T."/>
            <person name="Neilson J.A."/>
            <person name="Onodera N.T."/>
            <person name="Poole A.M."/>
            <person name="Pritham E.J."/>
            <person name="Richards T.A."/>
            <person name="Rocap G."/>
            <person name="Roy S.W."/>
            <person name="Sarai C."/>
            <person name="Schaack S."/>
            <person name="Shirato S."/>
            <person name="Slamovits C.H."/>
            <person name="Spencer D.F."/>
            <person name="Suzuki S."/>
            <person name="Worden A.Z."/>
            <person name="Zauner S."/>
            <person name="Barry K."/>
            <person name="Bell C."/>
            <person name="Bharti A.K."/>
            <person name="Crow J.A."/>
            <person name="Grimwood J."/>
            <person name="Kramer R."/>
            <person name="Lindquist E."/>
            <person name="Lucas S."/>
            <person name="Salamov A."/>
            <person name="McFadden G.I."/>
            <person name="Lane C.E."/>
            <person name="Keeling P.J."/>
            <person name="Gray M.W."/>
            <person name="Grigoriev I.V."/>
            <person name="Archibald J.M."/>
        </authorList>
    </citation>
    <scope>NUCLEOTIDE SEQUENCE</scope>
    <source>
        <strain evidence="5 7">CCMP2712</strain>
    </source>
</reference>
<evidence type="ECO:0000256" key="1">
    <source>
        <dbReference type="ARBA" id="ARBA00022801"/>
    </source>
</evidence>
<dbReference type="OrthoDB" id="408532at2759"/>
<accession>L1JWZ0</accession>
<keyword evidence="2" id="KW-0326">Glycosidase</keyword>
<dbReference type="Gene3D" id="2.60.40.10">
    <property type="entry name" value="Immunoglobulins"/>
    <property type="match status" value="1"/>
</dbReference>
<dbReference type="STRING" id="905079.L1JWZ0"/>
<feature type="domain" description="Glycoside hydrolase family 2 immunoglobulin-like beta-sandwich" evidence="3">
    <location>
        <begin position="234"/>
        <end position="338"/>
    </location>
</feature>
<dbReference type="OMA" id="AWPNLHW"/>
<dbReference type="InterPro" id="IPR008979">
    <property type="entry name" value="Galactose-bd-like_sf"/>
</dbReference>
<dbReference type="PaxDb" id="55529-EKX53101"/>
<dbReference type="AlphaFoldDB" id="L1JWZ0"/>
<evidence type="ECO:0000259" key="4">
    <source>
        <dbReference type="Pfam" id="PF22666"/>
    </source>
</evidence>
<dbReference type="Pfam" id="PF22666">
    <property type="entry name" value="Glyco_hydro_2_N2"/>
    <property type="match status" value="1"/>
</dbReference>
<dbReference type="Pfam" id="PF00703">
    <property type="entry name" value="Glyco_hydro_2"/>
    <property type="match status" value="1"/>
</dbReference>
<evidence type="ECO:0000313" key="5">
    <source>
        <dbReference type="EMBL" id="EKX53101.1"/>
    </source>
</evidence>
<gene>
    <name evidence="5" type="ORF">GUITHDRAFT_64741</name>
</gene>
<protein>
    <submittedName>
        <fullName evidence="5 6">Uncharacterized protein</fullName>
    </submittedName>
</protein>
<dbReference type="GeneID" id="17309498"/>
<dbReference type="InterPro" id="IPR036156">
    <property type="entry name" value="Beta-gal/glucu_dom_sf"/>
</dbReference>
<reference evidence="7" key="2">
    <citation type="submission" date="2012-11" db="EMBL/GenBank/DDBJ databases">
        <authorList>
            <person name="Kuo A."/>
            <person name="Curtis B.A."/>
            <person name="Tanifuji G."/>
            <person name="Burki F."/>
            <person name="Gruber A."/>
            <person name="Irimia M."/>
            <person name="Maruyama S."/>
            <person name="Arias M.C."/>
            <person name="Ball S.G."/>
            <person name="Gile G.H."/>
            <person name="Hirakawa Y."/>
            <person name="Hopkins J.F."/>
            <person name="Rensing S.A."/>
            <person name="Schmutz J."/>
            <person name="Symeonidi A."/>
            <person name="Elias M."/>
            <person name="Eveleigh R.J."/>
            <person name="Herman E.K."/>
            <person name="Klute M.J."/>
            <person name="Nakayama T."/>
            <person name="Obornik M."/>
            <person name="Reyes-Prieto A."/>
            <person name="Armbrust E.V."/>
            <person name="Aves S.J."/>
            <person name="Beiko R.G."/>
            <person name="Coutinho P."/>
            <person name="Dacks J.B."/>
            <person name="Durnford D.G."/>
            <person name="Fast N.M."/>
            <person name="Green B.R."/>
            <person name="Grisdale C."/>
            <person name="Hempe F."/>
            <person name="Henrissat B."/>
            <person name="Hoppner M.P."/>
            <person name="Ishida K.-I."/>
            <person name="Kim E."/>
            <person name="Koreny L."/>
            <person name="Kroth P.G."/>
            <person name="Liu Y."/>
            <person name="Malik S.-B."/>
            <person name="Maier U.G."/>
            <person name="McRose D."/>
            <person name="Mock T."/>
            <person name="Neilson J.A."/>
            <person name="Onodera N.T."/>
            <person name="Poole A.M."/>
            <person name="Pritham E.J."/>
            <person name="Richards T.A."/>
            <person name="Rocap G."/>
            <person name="Roy S.W."/>
            <person name="Sarai C."/>
            <person name="Schaack S."/>
            <person name="Shirato S."/>
            <person name="Slamovits C.H."/>
            <person name="Spencer D.F."/>
            <person name="Suzuki S."/>
            <person name="Worden A.Z."/>
            <person name="Zauner S."/>
            <person name="Barry K."/>
            <person name="Bell C."/>
            <person name="Bharti A.K."/>
            <person name="Crow J.A."/>
            <person name="Grimwood J."/>
            <person name="Kramer R."/>
            <person name="Lindquist E."/>
            <person name="Lucas S."/>
            <person name="Salamov A."/>
            <person name="McFadden G.I."/>
            <person name="Lane C.E."/>
            <person name="Keeling P.J."/>
            <person name="Gray M.W."/>
            <person name="Grigoriev I.V."/>
            <person name="Archibald J.M."/>
        </authorList>
    </citation>
    <scope>NUCLEOTIDE SEQUENCE</scope>
    <source>
        <strain evidence="7">CCMP2712</strain>
    </source>
</reference>
<dbReference type="PANTHER" id="PTHR43536:SF1">
    <property type="entry name" value="MANNOSYLGLYCOPROTEIN ENDO-BETA-MANNOSIDASE"/>
    <property type="match status" value="1"/>
</dbReference>
<dbReference type="Proteomes" id="UP000011087">
    <property type="component" value="Unassembled WGS sequence"/>
</dbReference>
<dbReference type="RefSeq" id="XP_005840081.1">
    <property type="nucleotide sequence ID" value="XM_005840024.1"/>
</dbReference>
<sequence>MWMIAKARDIFLSGCELTSPSHAPDPLHPQSPWMPAQVPGTVLANLVGGGVYADPYIGFNSMKIPDIGEVGPQEYTYWYFCSFELHEEMPLPYWWLQLDGINYSFELFLNGKKVGVADDRGMFLRRCIDVSDLLEADGSNFMALLVRPPDHYGTIPPTGGQGGDHELAKDVASQFFQGWDWVIPVADRGTGVWSDILLKNTGRLVLQDAYAQSWLEPGDLGDLKAGKPVTGQSKFGVNITNASDEEITAVLTLQVQHTDTAFADSDEEFVVIDLLLKDTITIAPRQVVDFLFPPQSISNARLWWPNGMGEQPLYDLVMTVVTEEGDFSDGCQSRFGIRNLESFVDKATGGRKFRVNGSDVFVRGGNYICSDALLRQPRERVRSDVQLHAHANLNMMRCWGGAGCQRKPFYDACDEFGIMVWVEFWITGDDDGRGGGSADFPLDHELFMRCAEDLVRSARGNVSTSIYVGGNEQTPCKELDGRLRSLIAELDGGRDYVCGSLWEGFGDGKGNFSDGPYTIQDPRSFYAKKFYPYGFNPEVGSVGLPLVTTLLAILGEEEAVPSYIKMPNGLLMEEISSGLEHHTYIPYGNPELGVANQVALYGIPQTLEELCEQAQLANFVQYRALVEGFSMHMWTDHTGFLIWKTQNPWMGLRGQLYDWSFSPLASLFAVRLACQPLHVFL</sequence>